<dbReference type="InterPro" id="IPR012870">
    <property type="entry name" value="DUF1666"/>
</dbReference>
<feature type="chain" id="PRO_5046812499" evidence="2">
    <location>
        <begin position="22"/>
        <end position="593"/>
    </location>
</feature>
<dbReference type="Proteomes" id="UP001318860">
    <property type="component" value="Unassembled WGS sequence"/>
</dbReference>
<sequence>MFSFCSIFLAFVYTLMLKILGSKYGVVEEIDSNFSVNRSQKDDRVVPNNSMVLDLRKNEEDLNGNISDTEDSVFLQSGLIGKSSKCRFISGKDVCGYLEEPKNMKFLVEEMFVGSNEDLVSSDHHLFDEIPQRKDSEINLLEFDEEPNSLSFSFNLFNPSCSTNEVTQSQGHISEMENIDQERAKILDFYEDKEILSSNDSKDFEIGGIDYVRDEILEDHDFSYEIELFPFGQISTVDANQESDVGTPKADQRKPEYIEEEHDIDHKQLISVEDLDDEYIELEPHSVNLTHITKESTSCEDAKKFRDFDSDDDDDEDDEPDVLWEHQNLVQQMKMELKNCSRIGGLPTISEECETPKILEDLKPLKIDRKIEYKDIMEEIHKFYKSYIEKMRKLDILNYQTLHAISFLQLKDSEVFTAGKKMTDSVTFLLPKFWPRKVQRIYADPIHKSIVEMHRDLELVYVGQLCLSWEILSWLYVKARELLEYDSQGNRSYNRAAEEFQQFQVLMQRFMEDELFQGQRNQNYAKKEQREETDAISLELLTEIIKESILIFREFIFWDKKAANVVLKEKAKGNIECRWLVGIGLPFANISTI</sequence>
<evidence type="ECO:0000313" key="3">
    <source>
        <dbReference type="EMBL" id="KAK6133667.1"/>
    </source>
</evidence>
<evidence type="ECO:0000256" key="1">
    <source>
        <dbReference type="SAM" id="MobiDB-lite"/>
    </source>
</evidence>
<accession>A0ABR0VEQ3</accession>
<dbReference type="PANTHER" id="PTHR46741:SF4">
    <property type="entry name" value="FINGER FYVE DOMAIN PROTEIN, PUTATIVE (DUF1666)-RELATED"/>
    <property type="match status" value="1"/>
</dbReference>
<gene>
    <name evidence="3" type="ORF">DH2020_032577</name>
</gene>
<keyword evidence="4" id="KW-1185">Reference proteome</keyword>
<dbReference type="PANTHER" id="PTHR46741">
    <property type="entry name" value="OS09G0413600 PROTEIN"/>
    <property type="match status" value="1"/>
</dbReference>
<dbReference type="Pfam" id="PF07891">
    <property type="entry name" value="DUF1666"/>
    <property type="match status" value="1"/>
</dbReference>
<feature type="region of interest" description="Disordered" evidence="1">
    <location>
        <begin position="239"/>
        <end position="262"/>
    </location>
</feature>
<protein>
    <submittedName>
        <fullName evidence="3">Uncharacterized protein</fullName>
    </submittedName>
</protein>
<dbReference type="EMBL" id="JABTTQ020001208">
    <property type="protein sequence ID" value="KAK6133667.1"/>
    <property type="molecule type" value="Genomic_DNA"/>
</dbReference>
<feature type="signal peptide" evidence="2">
    <location>
        <begin position="1"/>
        <end position="21"/>
    </location>
</feature>
<feature type="compositionally biased region" description="Basic and acidic residues" evidence="1">
    <location>
        <begin position="250"/>
        <end position="262"/>
    </location>
</feature>
<evidence type="ECO:0000256" key="2">
    <source>
        <dbReference type="SAM" id="SignalP"/>
    </source>
</evidence>
<name>A0ABR0VEQ3_REHGL</name>
<evidence type="ECO:0000313" key="4">
    <source>
        <dbReference type="Proteomes" id="UP001318860"/>
    </source>
</evidence>
<organism evidence="3 4">
    <name type="scientific">Rehmannia glutinosa</name>
    <name type="common">Chinese foxglove</name>
    <dbReference type="NCBI Taxonomy" id="99300"/>
    <lineage>
        <taxon>Eukaryota</taxon>
        <taxon>Viridiplantae</taxon>
        <taxon>Streptophyta</taxon>
        <taxon>Embryophyta</taxon>
        <taxon>Tracheophyta</taxon>
        <taxon>Spermatophyta</taxon>
        <taxon>Magnoliopsida</taxon>
        <taxon>eudicotyledons</taxon>
        <taxon>Gunneridae</taxon>
        <taxon>Pentapetalae</taxon>
        <taxon>asterids</taxon>
        <taxon>lamiids</taxon>
        <taxon>Lamiales</taxon>
        <taxon>Orobanchaceae</taxon>
        <taxon>Rehmannieae</taxon>
        <taxon>Rehmannia</taxon>
    </lineage>
</organism>
<reference evidence="3 4" key="1">
    <citation type="journal article" date="2021" name="Comput. Struct. Biotechnol. J.">
        <title>De novo genome assembly of the potent medicinal plant Rehmannia glutinosa using nanopore technology.</title>
        <authorList>
            <person name="Ma L."/>
            <person name="Dong C."/>
            <person name="Song C."/>
            <person name="Wang X."/>
            <person name="Zheng X."/>
            <person name="Niu Y."/>
            <person name="Chen S."/>
            <person name="Feng W."/>
        </authorList>
    </citation>
    <scope>NUCLEOTIDE SEQUENCE [LARGE SCALE GENOMIC DNA]</scope>
    <source>
        <strain evidence="3">DH-2019</strain>
    </source>
</reference>
<proteinExistence type="predicted"/>
<keyword evidence="2" id="KW-0732">Signal</keyword>
<comment type="caution">
    <text evidence="3">The sequence shown here is derived from an EMBL/GenBank/DDBJ whole genome shotgun (WGS) entry which is preliminary data.</text>
</comment>